<reference evidence="5 6" key="1">
    <citation type="submission" date="2015-02" db="EMBL/GenBank/DDBJ databases">
        <authorList>
            <person name="Ju K.-S."/>
            <person name="Doroghazi J.R."/>
            <person name="Metcalf W."/>
        </authorList>
    </citation>
    <scope>NUCLEOTIDE SEQUENCE [LARGE SCALE GENOMIC DNA]</scope>
    <source>
        <strain evidence="5 6">NRRL B-16140</strain>
    </source>
</reference>
<comment type="similarity">
    <text evidence="2">Belongs to the EspG family.</text>
</comment>
<protein>
    <recommendedName>
        <fullName evidence="7">ESX secretion-associated protein EspG</fullName>
    </recommendedName>
</protein>
<comment type="subcellular location">
    <subcellularLocation>
        <location evidence="1">Cytoplasm</location>
    </subcellularLocation>
</comment>
<dbReference type="STRING" id="68170.GCA_000974445_09204"/>
<evidence type="ECO:0008006" key="7">
    <source>
        <dbReference type="Google" id="ProtNLM"/>
    </source>
</evidence>
<organism evidence="5 6">
    <name type="scientific">Lentzea aerocolonigenes</name>
    <name type="common">Lechevalieria aerocolonigenes</name>
    <name type="synonym">Saccharothrix aerocolonigenes</name>
    <dbReference type="NCBI Taxonomy" id="68170"/>
    <lineage>
        <taxon>Bacteria</taxon>
        <taxon>Bacillati</taxon>
        <taxon>Actinomycetota</taxon>
        <taxon>Actinomycetes</taxon>
        <taxon>Pseudonocardiales</taxon>
        <taxon>Pseudonocardiaceae</taxon>
        <taxon>Lentzea</taxon>
    </lineage>
</organism>
<dbReference type="InterPro" id="IPR025734">
    <property type="entry name" value="EspG"/>
</dbReference>
<evidence type="ECO:0000313" key="5">
    <source>
        <dbReference type="EMBL" id="KJK53029.1"/>
    </source>
</evidence>
<sequence>MSLFGAPAEREPITLSAEEFDVVWERMNVGPMPLVLKVPTPGKTRDERITLENRVYQQLDYRRLGNSRGLSSELDGLLRMFVKPEREADGRLWLGHSLRVLAVANGDWGALATLRDDQLTFQPWAGSGLASAVLSVLPAHPAGTGLSVTLPSADIEKAISQTDGSPKSMEAAFRGVGLREADAKALVQMFTGIVHTGNFGAAARDKYGKRCRPERVIAFFDTEEGRYLQQRRSSNGQPPWSTFTPTDARRMMHQVDELISEAVRSAGGSSLV</sequence>
<dbReference type="EMBL" id="JYJG01000004">
    <property type="protein sequence ID" value="KJK53029.1"/>
    <property type="molecule type" value="Genomic_DNA"/>
</dbReference>
<accession>A0A0F0HBK1</accession>
<evidence type="ECO:0000256" key="4">
    <source>
        <dbReference type="ARBA" id="ARBA00023186"/>
    </source>
</evidence>
<dbReference type="PATRIC" id="fig|68170.10.peg.3457"/>
<proteinExistence type="inferred from homology"/>
<evidence type="ECO:0000256" key="2">
    <source>
        <dbReference type="ARBA" id="ARBA00006411"/>
    </source>
</evidence>
<dbReference type="OrthoDB" id="3679349at2"/>
<dbReference type="RefSeq" id="WP_045309498.1">
    <property type="nucleotide sequence ID" value="NZ_JYJG01000004.1"/>
</dbReference>
<dbReference type="Pfam" id="PF14011">
    <property type="entry name" value="ESX-1_EspG"/>
    <property type="match status" value="1"/>
</dbReference>
<keyword evidence="3" id="KW-0963">Cytoplasm</keyword>
<gene>
    <name evidence="5" type="ORF">UK23_01470</name>
</gene>
<evidence type="ECO:0000313" key="6">
    <source>
        <dbReference type="Proteomes" id="UP000033393"/>
    </source>
</evidence>
<name>A0A0F0HBK1_LENAE</name>
<dbReference type="AlphaFoldDB" id="A0A0F0HBK1"/>
<dbReference type="eggNOG" id="ENOG5033TZG">
    <property type="taxonomic scope" value="Bacteria"/>
</dbReference>
<keyword evidence="4" id="KW-0143">Chaperone</keyword>
<comment type="caution">
    <text evidence="5">The sequence shown here is derived from an EMBL/GenBank/DDBJ whole genome shotgun (WGS) entry which is preliminary data.</text>
</comment>
<evidence type="ECO:0000256" key="1">
    <source>
        <dbReference type="ARBA" id="ARBA00004496"/>
    </source>
</evidence>
<keyword evidence="6" id="KW-1185">Reference proteome</keyword>
<dbReference type="Proteomes" id="UP000033393">
    <property type="component" value="Unassembled WGS sequence"/>
</dbReference>
<evidence type="ECO:0000256" key="3">
    <source>
        <dbReference type="ARBA" id="ARBA00022490"/>
    </source>
</evidence>